<dbReference type="AlphaFoldDB" id="A0AAX4L509"/>
<reference evidence="1 2" key="1">
    <citation type="submission" date="2024-02" db="EMBL/GenBank/DDBJ databases">
        <title>STSV induces naive adaptation in Sulfolobus.</title>
        <authorList>
            <person name="Xiang X."/>
            <person name="Song M."/>
        </authorList>
    </citation>
    <scope>NUCLEOTIDE SEQUENCE [LARGE SCALE GENOMIC DNA]</scope>
    <source>
        <strain evidence="1 2">RT2</strain>
        <plasmid evidence="1 2">pRT2</plasmid>
    </source>
</reference>
<name>A0AAX4L509_9CREN</name>
<proteinExistence type="predicted"/>
<keyword evidence="1" id="KW-0614">Plasmid</keyword>
<evidence type="ECO:0000313" key="2">
    <source>
        <dbReference type="Proteomes" id="UP001432202"/>
    </source>
</evidence>
<sequence length="149" mass="17107">MSELIEVPDVVELIRNDMMPRELYAPDGTLLMSDDDYIAETPLVKNRKVWKLYPNIEIYEFDPDKEIVIYRRLSDGAFVKVTDVYVANVIGHVRRNPGITVETAIAMELNAIENETGEITDEREFAATLTALYYALAYAIIYDLVRLQK</sequence>
<organism evidence="1 2">
    <name type="scientific">Sulfolobus tengchongensis</name>
    <dbReference type="NCBI Taxonomy" id="207809"/>
    <lineage>
        <taxon>Archaea</taxon>
        <taxon>Thermoproteota</taxon>
        <taxon>Thermoprotei</taxon>
        <taxon>Sulfolobales</taxon>
        <taxon>Sulfolobaceae</taxon>
        <taxon>Sulfolobus</taxon>
    </lineage>
</organism>
<dbReference type="GeneID" id="89337914"/>
<accession>A0AAX4L509</accession>
<dbReference type="EMBL" id="CP146017">
    <property type="protein sequence ID" value="WWQ61912.1"/>
    <property type="molecule type" value="Genomic_DNA"/>
</dbReference>
<dbReference type="Proteomes" id="UP001432202">
    <property type="component" value="Plasmid pRT2"/>
</dbReference>
<keyword evidence="2" id="KW-1185">Reference proteome</keyword>
<protein>
    <submittedName>
        <fullName evidence="1">Uncharacterized protein</fullName>
    </submittedName>
</protein>
<dbReference type="RefSeq" id="WP_338604970.1">
    <property type="nucleotide sequence ID" value="NZ_CP146017.1"/>
</dbReference>
<gene>
    <name evidence="1" type="ORF">V6M85_14055</name>
</gene>
<geneLocation type="plasmid" evidence="1 2">
    <name>pRT2</name>
</geneLocation>
<evidence type="ECO:0000313" key="1">
    <source>
        <dbReference type="EMBL" id="WWQ61912.1"/>
    </source>
</evidence>